<dbReference type="PANTHER" id="PTHR21346">
    <property type="entry name" value="FUN14 DOMAIN CONTAINING"/>
    <property type="match status" value="1"/>
</dbReference>
<evidence type="ECO:0000313" key="8">
    <source>
        <dbReference type="Proteomes" id="UP000054007"/>
    </source>
</evidence>
<dbReference type="PANTHER" id="PTHR21346:SF10">
    <property type="entry name" value="TRANSMEMBRANE PROTEIN"/>
    <property type="match status" value="1"/>
</dbReference>
<gene>
    <name evidence="7" type="ORF">CYLTODRAFT_452149</name>
</gene>
<comment type="similarity">
    <text evidence="2">Belongs to the FUN14 family.</text>
</comment>
<dbReference type="EMBL" id="KN880475">
    <property type="protein sequence ID" value="KIY70015.1"/>
    <property type="molecule type" value="Genomic_DNA"/>
</dbReference>
<keyword evidence="5 6" id="KW-0472">Membrane</keyword>
<keyword evidence="3 6" id="KW-0812">Transmembrane</keyword>
<dbReference type="OrthoDB" id="163794at2759"/>
<dbReference type="Pfam" id="PF04930">
    <property type="entry name" value="FUN14"/>
    <property type="match status" value="1"/>
</dbReference>
<feature type="transmembrane region" description="Helical" evidence="6">
    <location>
        <begin position="56"/>
        <end position="77"/>
    </location>
</feature>
<dbReference type="AlphaFoldDB" id="A0A0D7BIF3"/>
<keyword evidence="8" id="KW-1185">Reference proteome</keyword>
<accession>A0A0D7BIF3</accession>
<name>A0A0D7BIF3_9AGAR</name>
<protein>
    <recommendedName>
        <fullName evidence="9">FUN14-domain-containing protein</fullName>
    </recommendedName>
</protein>
<comment type="subcellular location">
    <subcellularLocation>
        <location evidence="1">Membrane</location>
    </subcellularLocation>
</comment>
<evidence type="ECO:0000256" key="6">
    <source>
        <dbReference type="SAM" id="Phobius"/>
    </source>
</evidence>
<evidence type="ECO:0000313" key="7">
    <source>
        <dbReference type="EMBL" id="KIY70015.1"/>
    </source>
</evidence>
<proteinExistence type="inferred from homology"/>
<dbReference type="GO" id="GO:0016020">
    <property type="term" value="C:membrane"/>
    <property type="evidence" value="ECO:0007669"/>
    <property type="project" value="UniProtKB-SubCell"/>
</dbReference>
<dbReference type="STRING" id="1314674.A0A0D7BIF3"/>
<evidence type="ECO:0008006" key="9">
    <source>
        <dbReference type="Google" id="ProtNLM"/>
    </source>
</evidence>
<evidence type="ECO:0000256" key="2">
    <source>
        <dbReference type="ARBA" id="ARBA00009160"/>
    </source>
</evidence>
<sequence length="220" mass="24027">MFASLFSATTRCGMFPAKNLARMARPAMQVKSALKTTPRRSLTTEALRFQAQRPTMFWGLALGAAGVGMGFGGLIAAQKNRPQIQCEPIATIDSSNPYHSFEDPLPPPPQSSISLYELSFGTVAGICAGVFIKKGAKAAAFLCGGIFVLLQYFVSFKVVKVDWGSMAKRFEHAFYTEDKTGTRRSPTVYSFFRWLVNFLTADFQPRASFVAGLALGLRIG</sequence>
<dbReference type="Proteomes" id="UP000054007">
    <property type="component" value="Unassembled WGS sequence"/>
</dbReference>
<dbReference type="InterPro" id="IPR007014">
    <property type="entry name" value="FUN14"/>
</dbReference>
<evidence type="ECO:0000256" key="5">
    <source>
        <dbReference type="ARBA" id="ARBA00023136"/>
    </source>
</evidence>
<feature type="transmembrane region" description="Helical" evidence="6">
    <location>
        <begin position="115"/>
        <end position="132"/>
    </location>
</feature>
<feature type="transmembrane region" description="Helical" evidence="6">
    <location>
        <begin position="138"/>
        <end position="159"/>
    </location>
</feature>
<organism evidence="7 8">
    <name type="scientific">Cylindrobasidium torrendii FP15055 ss-10</name>
    <dbReference type="NCBI Taxonomy" id="1314674"/>
    <lineage>
        <taxon>Eukaryota</taxon>
        <taxon>Fungi</taxon>
        <taxon>Dikarya</taxon>
        <taxon>Basidiomycota</taxon>
        <taxon>Agaricomycotina</taxon>
        <taxon>Agaricomycetes</taxon>
        <taxon>Agaricomycetidae</taxon>
        <taxon>Agaricales</taxon>
        <taxon>Marasmiineae</taxon>
        <taxon>Physalacriaceae</taxon>
        <taxon>Cylindrobasidium</taxon>
    </lineage>
</organism>
<evidence type="ECO:0000256" key="1">
    <source>
        <dbReference type="ARBA" id="ARBA00004370"/>
    </source>
</evidence>
<evidence type="ECO:0000256" key="3">
    <source>
        <dbReference type="ARBA" id="ARBA00022692"/>
    </source>
</evidence>
<evidence type="ECO:0000256" key="4">
    <source>
        <dbReference type="ARBA" id="ARBA00022989"/>
    </source>
</evidence>
<reference evidence="7 8" key="1">
    <citation type="journal article" date="2015" name="Fungal Genet. Biol.">
        <title>Evolution of novel wood decay mechanisms in Agaricales revealed by the genome sequences of Fistulina hepatica and Cylindrobasidium torrendii.</title>
        <authorList>
            <person name="Floudas D."/>
            <person name="Held B.W."/>
            <person name="Riley R."/>
            <person name="Nagy L.G."/>
            <person name="Koehler G."/>
            <person name="Ransdell A.S."/>
            <person name="Younus H."/>
            <person name="Chow J."/>
            <person name="Chiniquy J."/>
            <person name="Lipzen A."/>
            <person name="Tritt A."/>
            <person name="Sun H."/>
            <person name="Haridas S."/>
            <person name="LaButti K."/>
            <person name="Ohm R.A."/>
            <person name="Kues U."/>
            <person name="Blanchette R.A."/>
            <person name="Grigoriev I.V."/>
            <person name="Minto R.E."/>
            <person name="Hibbett D.S."/>
        </authorList>
    </citation>
    <scope>NUCLEOTIDE SEQUENCE [LARGE SCALE GENOMIC DNA]</scope>
    <source>
        <strain evidence="7 8">FP15055 ss-10</strain>
    </source>
</reference>
<keyword evidence="4 6" id="KW-1133">Transmembrane helix</keyword>